<dbReference type="InterPro" id="IPR019476">
    <property type="entry name" value="T4SS_TraD_DNA-bd"/>
</dbReference>
<dbReference type="SUPFAM" id="SSF52540">
    <property type="entry name" value="P-loop containing nucleoside triphosphate hydrolases"/>
    <property type="match status" value="1"/>
</dbReference>
<comment type="caution">
    <text evidence="4">The sequence shown here is derived from an EMBL/GenBank/DDBJ whole genome shotgun (WGS) entry which is preliminary data.</text>
</comment>
<dbReference type="PANTHER" id="PTHR30121:SF6">
    <property type="entry name" value="SLR6007 PROTEIN"/>
    <property type="match status" value="1"/>
</dbReference>
<proteinExistence type="predicted"/>
<dbReference type="AlphaFoldDB" id="A0A2G9Z9U6"/>
<dbReference type="InterPro" id="IPR026363">
    <property type="entry name" value="CxxC-x17-CxxC_dom"/>
</dbReference>
<feature type="compositionally biased region" description="Basic and acidic residues" evidence="1">
    <location>
        <begin position="537"/>
        <end position="556"/>
    </location>
</feature>
<evidence type="ECO:0000259" key="2">
    <source>
        <dbReference type="Pfam" id="PF10412"/>
    </source>
</evidence>
<organism evidence="4 5">
    <name type="scientific">Candidatus Jorgensenbacteria bacterium CG23_combo_of_CG06-09_8_20_14_all_54_14</name>
    <dbReference type="NCBI Taxonomy" id="1974595"/>
    <lineage>
        <taxon>Bacteria</taxon>
        <taxon>Candidatus Joergenseniibacteriota</taxon>
    </lineage>
</organism>
<name>A0A2G9Z9U6_9BACT</name>
<evidence type="ECO:0000313" key="4">
    <source>
        <dbReference type="EMBL" id="PIP29891.1"/>
    </source>
</evidence>
<sequence length="643" mass="71573">MAEENEHNVVYFGRVDFRSSERLFGVRREDRRQHMYVIGKTGTGKSAMLHNLIVQDIANGEGLCVVDPHGDLVESILPKIPKERMDDVIYFNPADADFNIGFNVLELPDPKYKHLVASGLMGIFTKIWSNVWSARMEYILSNAILALLDTPGTTLLGVSRILVDKEFRQRILANVKDPVVRSFWLNEYEEWRDQFRNEAIAPIQNKVGQFLSTALVRNIVGQAKSTIDIFNIMNDGKIFLVNVSKGRIGEDNSALLGAMLITKIQLASMERVRVPEEERVDFYLYVDEFQNFATDSFAGILSEARKYRLNLILAHQYVGQLVTMGAAATSTKVRDAVFGNVGTMVVFRVGAADAEYLESEFSPEFTPEDIVNLPNYSVYLKLMVDGVTSRPFSAHTLPPFKVQASGTVSEEIINNSRKRYARPRYAVEEEIAVWSGMAPGASHGEFVPRAGRPAQAGVGGKYPTVCSSCKKETTVPFEPQPGRPVYCQDCLAKIKAGELEPVRAMPTFERRGPVQTADMSALAGLGIEFSGKAPSRSQREEGGPPPRREGREEKFRPRPQGEQQVPPANRQGLRPSFEPRPSILRGARTESAVTSEEKEEHELRLSELTPANGKEARGPQGSREPDIVGLREALRSALGKLKE</sequence>
<evidence type="ECO:0000313" key="5">
    <source>
        <dbReference type="Proteomes" id="UP000228812"/>
    </source>
</evidence>
<dbReference type="Proteomes" id="UP000228812">
    <property type="component" value="Unassembled WGS sequence"/>
</dbReference>
<dbReference type="CDD" id="cd01127">
    <property type="entry name" value="TrwB_TraG_TraD_VirD4"/>
    <property type="match status" value="1"/>
</dbReference>
<evidence type="ECO:0000256" key="1">
    <source>
        <dbReference type="SAM" id="MobiDB-lite"/>
    </source>
</evidence>
<protein>
    <submittedName>
        <fullName evidence="4">Uncharacterized protein</fullName>
    </submittedName>
</protein>
<feature type="domain" description="CxxC-x17-CxxC" evidence="3">
    <location>
        <begin position="462"/>
        <end position="494"/>
    </location>
</feature>
<dbReference type="InterPro" id="IPR027417">
    <property type="entry name" value="P-loop_NTPase"/>
</dbReference>
<dbReference type="Gene3D" id="3.40.50.300">
    <property type="entry name" value="P-loop containing nucleotide triphosphate hydrolases"/>
    <property type="match status" value="2"/>
</dbReference>
<dbReference type="Pfam" id="PF10412">
    <property type="entry name" value="TrwB_AAD_bind"/>
    <property type="match status" value="1"/>
</dbReference>
<accession>A0A2G9Z9U6</accession>
<feature type="compositionally biased region" description="Basic and acidic residues" evidence="1">
    <location>
        <begin position="595"/>
        <end position="605"/>
    </location>
</feature>
<evidence type="ECO:0000259" key="3">
    <source>
        <dbReference type="Pfam" id="PF23477"/>
    </source>
</evidence>
<dbReference type="Pfam" id="PF23477">
    <property type="entry name" value="zf_Tbcl_2"/>
    <property type="match status" value="1"/>
</dbReference>
<dbReference type="InterPro" id="IPR051162">
    <property type="entry name" value="T4SS_component"/>
</dbReference>
<gene>
    <name evidence="4" type="ORF">COX26_01625</name>
</gene>
<dbReference type="EMBL" id="PCRZ01000029">
    <property type="protein sequence ID" value="PIP29891.1"/>
    <property type="molecule type" value="Genomic_DNA"/>
</dbReference>
<dbReference type="NCBIfam" id="TIGR04272">
    <property type="entry name" value="cxxc_cxxc_Mbark"/>
    <property type="match status" value="1"/>
</dbReference>
<reference evidence="4 5" key="1">
    <citation type="submission" date="2017-09" db="EMBL/GenBank/DDBJ databases">
        <title>Depth-based differentiation of microbial function through sediment-hosted aquifers and enrichment of novel symbionts in the deep terrestrial subsurface.</title>
        <authorList>
            <person name="Probst A.J."/>
            <person name="Ladd B."/>
            <person name="Jarett J.K."/>
            <person name="Geller-Mcgrath D.E."/>
            <person name="Sieber C.M."/>
            <person name="Emerson J.B."/>
            <person name="Anantharaman K."/>
            <person name="Thomas B.C."/>
            <person name="Malmstrom R."/>
            <person name="Stieglmeier M."/>
            <person name="Klingl A."/>
            <person name="Woyke T."/>
            <person name="Ryan C.M."/>
            <person name="Banfield J.F."/>
        </authorList>
    </citation>
    <scope>NUCLEOTIDE SEQUENCE [LARGE SCALE GENOMIC DNA]</scope>
    <source>
        <strain evidence="4">CG23_combo_of_CG06-09_8_20_14_all_54_14</strain>
    </source>
</reference>
<feature type="region of interest" description="Disordered" evidence="1">
    <location>
        <begin position="528"/>
        <end position="628"/>
    </location>
</feature>
<dbReference type="PANTHER" id="PTHR30121">
    <property type="entry name" value="UNCHARACTERIZED PROTEIN YJGR-RELATED"/>
    <property type="match status" value="1"/>
</dbReference>
<feature type="domain" description="Type IV secretion system coupling protein TraD DNA-binding" evidence="2">
    <location>
        <begin position="31"/>
        <end position="353"/>
    </location>
</feature>